<dbReference type="Pfam" id="PF04263">
    <property type="entry name" value="TPK_catalytic"/>
    <property type="match status" value="1"/>
</dbReference>
<dbReference type="GO" id="GO:0016301">
    <property type="term" value="F:kinase activity"/>
    <property type="evidence" value="ECO:0007669"/>
    <property type="project" value="UniProtKB-KW"/>
</dbReference>
<dbReference type="EMBL" id="CP062938">
    <property type="protein sequence ID" value="QOL32987.1"/>
    <property type="molecule type" value="Genomic_DNA"/>
</dbReference>
<keyword evidence="3 7" id="KW-0418">Kinase</keyword>
<evidence type="ECO:0000256" key="2">
    <source>
        <dbReference type="ARBA" id="ARBA00022741"/>
    </source>
</evidence>
<gene>
    <name evidence="7" type="ORF">BE0216_11465</name>
</gene>
<feature type="domain" description="Thiamin pyrophosphokinase thiamin-binding" evidence="6">
    <location>
        <begin position="148"/>
        <end position="217"/>
    </location>
</feature>
<dbReference type="InterPro" id="IPR007373">
    <property type="entry name" value="Thiamin_PyroPKinase_B1-bd"/>
</dbReference>
<keyword evidence="4" id="KW-0067">ATP-binding</keyword>
<keyword evidence="2" id="KW-0547">Nucleotide-binding</keyword>
<organism evidence="7 8">
    <name type="scientific">Bifidobacterium eulemuris</name>
    <dbReference type="NCBI Taxonomy" id="1765219"/>
    <lineage>
        <taxon>Bacteria</taxon>
        <taxon>Bacillati</taxon>
        <taxon>Actinomycetota</taxon>
        <taxon>Actinomycetes</taxon>
        <taxon>Bifidobacteriales</taxon>
        <taxon>Bifidobacteriaceae</taxon>
        <taxon>Bifidobacterium</taxon>
    </lineage>
</organism>
<evidence type="ECO:0000256" key="5">
    <source>
        <dbReference type="NCBIfam" id="TIGR01378"/>
    </source>
</evidence>
<dbReference type="NCBIfam" id="TIGR01378">
    <property type="entry name" value="thi_PPkinase"/>
    <property type="match status" value="1"/>
</dbReference>
<dbReference type="GO" id="GO:0004788">
    <property type="term" value="F:thiamine diphosphokinase activity"/>
    <property type="evidence" value="ECO:0007669"/>
    <property type="project" value="UniProtKB-UniRule"/>
</dbReference>
<dbReference type="SMART" id="SM00983">
    <property type="entry name" value="TPK_B1_binding"/>
    <property type="match status" value="1"/>
</dbReference>
<dbReference type="Pfam" id="PF04265">
    <property type="entry name" value="TPK_B1_binding"/>
    <property type="match status" value="1"/>
</dbReference>
<protein>
    <recommendedName>
        <fullName evidence="5">Thiamine diphosphokinase</fullName>
        <ecNumber evidence="5">2.7.6.2</ecNumber>
    </recommendedName>
</protein>
<dbReference type="AlphaFoldDB" id="A0A7L9SS40"/>
<dbReference type="InterPro" id="IPR007371">
    <property type="entry name" value="TPK_catalytic"/>
</dbReference>
<evidence type="ECO:0000313" key="7">
    <source>
        <dbReference type="EMBL" id="QOL32987.1"/>
    </source>
</evidence>
<dbReference type="Gene3D" id="3.40.50.10240">
    <property type="entry name" value="Thiamin pyrophosphokinase, catalytic domain"/>
    <property type="match status" value="1"/>
</dbReference>
<evidence type="ECO:0000256" key="3">
    <source>
        <dbReference type="ARBA" id="ARBA00022777"/>
    </source>
</evidence>
<dbReference type="GO" id="GO:0005524">
    <property type="term" value="F:ATP binding"/>
    <property type="evidence" value="ECO:0007669"/>
    <property type="project" value="UniProtKB-KW"/>
</dbReference>
<reference evidence="7 8" key="1">
    <citation type="submission" date="2020-10" db="EMBL/GenBank/DDBJ databases">
        <title>Genome sequencing of Bifidobacterium eulemuris_DSMZ_100216.</title>
        <authorList>
            <person name="Kim J."/>
        </authorList>
    </citation>
    <scope>NUCLEOTIDE SEQUENCE [LARGE SCALE GENOMIC DNA]</scope>
    <source>
        <strain evidence="7 8">DSM 100216</strain>
    </source>
</reference>
<dbReference type="PANTHER" id="PTHR41299:SF1">
    <property type="entry name" value="THIAMINE PYROPHOSPHOKINASE"/>
    <property type="match status" value="1"/>
</dbReference>
<dbReference type="GO" id="GO:0030975">
    <property type="term" value="F:thiamine binding"/>
    <property type="evidence" value="ECO:0007669"/>
    <property type="project" value="InterPro"/>
</dbReference>
<dbReference type="SUPFAM" id="SSF63999">
    <property type="entry name" value="Thiamin pyrophosphokinase, catalytic domain"/>
    <property type="match status" value="1"/>
</dbReference>
<dbReference type="OrthoDB" id="9804377at2"/>
<dbReference type="InterPro" id="IPR036759">
    <property type="entry name" value="TPK_catalytic_sf"/>
</dbReference>
<proteinExistence type="predicted"/>
<dbReference type="KEGG" id="beu:BE0216_11465"/>
<dbReference type="GO" id="GO:0009229">
    <property type="term" value="P:thiamine diphosphate biosynthetic process"/>
    <property type="evidence" value="ECO:0007669"/>
    <property type="project" value="InterPro"/>
</dbReference>
<keyword evidence="1 7" id="KW-0808">Transferase</keyword>
<accession>A0A7L9SS40</accession>
<dbReference type="EC" id="2.7.6.2" evidence="5"/>
<evidence type="ECO:0000313" key="8">
    <source>
        <dbReference type="Proteomes" id="UP000593943"/>
    </source>
</evidence>
<dbReference type="GO" id="GO:0006772">
    <property type="term" value="P:thiamine metabolic process"/>
    <property type="evidence" value="ECO:0007669"/>
    <property type="project" value="UniProtKB-UniRule"/>
</dbReference>
<dbReference type="CDD" id="cd07995">
    <property type="entry name" value="TPK"/>
    <property type="match status" value="1"/>
</dbReference>
<evidence type="ECO:0000256" key="1">
    <source>
        <dbReference type="ARBA" id="ARBA00022679"/>
    </source>
</evidence>
<evidence type="ECO:0000259" key="6">
    <source>
        <dbReference type="SMART" id="SM00983"/>
    </source>
</evidence>
<dbReference type="PANTHER" id="PTHR41299">
    <property type="entry name" value="THIAMINE PYROPHOSPHOKINASE"/>
    <property type="match status" value="1"/>
</dbReference>
<dbReference type="Proteomes" id="UP000593943">
    <property type="component" value="Chromosome"/>
</dbReference>
<evidence type="ECO:0000256" key="4">
    <source>
        <dbReference type="ARBA" id="ARBA00022840"/>
    </source>
</evidence>
<name>A0A7L9SS40_9BIFI</name>
<keyword evidence="8" id="KW-1185">Reference proteome</keyword>
<dbReference type="InterPro" id="IPR053149">
    <property type="entry name" value="TPK"/>
</dbReference>
<dbReference type="InterPro" id="IPR006282">
    <property type="entry name" value="Thi_PPkinase"/>
</dbReference>
<sequence length="256" mass="27186">MSDMSKVCMVFGAGSYYDESPVVPQGALVVAADGGYDHALALGIRPDVAIGDFDSISKTPVLHEDGDDPASGRVSTIALPAQKDETDMPQAVKVGWNQGIRVFHIFGGLGGRLDHALANLQMLADIARHGGIGFLHGDGCVATAVTDGEIRFPANQVAARRMVSVFAHSDRALGVTIRGLKYETDSVDWTNSHALGVSNEFLPGIPSSISVREGTLIVTYPVEAPQPQWRSGADQAASFGAIDDRRSELLSPLFRD</sequence>